<dbReference type="EMBL" id="CATOUU010001038">
    <property type="protein sequence ID" value="CAI9968450.1"/>
    <property type="molecule type" value="Genomic_DNA"/>
</dbReference>
<feature type="transmembrane region" description="Helical" evidence="19">
    <location>
        <begin position="256"/>
        <end position="276"/>
    </location>
</feature>
<comment type="catalytic activity">
    <reaction evidence="8">
        <text>L-aspartyl-L-lysine(out) = L-aspartyl-L-lysine(in)</text>
        <dbReference type="Rhea" id="RHEA:79411"/>
        <dbReference type="ChEBI" id="CHEBI:229953"/>
    </reaction>
</comment>
<evidence type="ECO:0000256" key="10">
    <source>
        <dbReference type="ARBA" id="ARBA00044900"/>
    </source>
</evidence>
<evidence type="ECO:0000313" key="24">
    <source>
        <dbReference type="Proteomes" id="UP001642409"/>
    </source>
</evidence>
<proteinExistence type="predicted"/>
<feature type="transmembrane region" description="Helical" evidence="19">
    <location>
        <begin position="354"/>
        <end position="376"/>
    </location>
</feature>
<dbReference type="PANTHER" id="PTHR23512:SF5">
    <property type="entry name" value="MAJOR FACILITATOR SUPERFAMILY DOMAIN-CONTAINING PROTEIN 1"/>
    <property type="match status" value="1"/>
</dbReference>
<keyword evidence="19" id="KW-0472">Membrane</keyword>
<evidence type="ECO:0000256" key="15">
    <source>
        <dbReference type="ARBA" id="ARBA00044985"/>
    </source>
</evidence>
<comment type="function">
    <text evidence="17">Lysosomal dipeptide uniporter that selectively exports lysine, arginine or histidine-containing dipeptides with a net positive charge from the lysosome lumen into the cytosol. Could play a role in a specific type of protein O-glycosylation indirectly regulating macrophages migration and tissue invasion. Also essential for liver homeostasis.</text>
</comment>
<feature type="transmembrane region" description="Helical" evidence="19">
    <location>
        <begin position="103"/>
        <end position="125"/>
    </location>
</feature>
<feature type="transmembrane region" description="Helical" evidence="19">
    <location>
        <begin position="382"/>
        <end position="404"/>
    </location>
</feature>
<comment type="catalytic activity">
    <reaction evidence="4">
        <text>L-alpha-aminoacyl-L-arginine(out) = L-alpha-aminoacyl-L-arginine(in)</text>
        <dbReference type="Rhea" id="RHEA:79367"/>
        <dbReference type="ChEBI" id="CHEBI:229968"/>
    </reaction>
</comment>
<dbReference type="AlphaFoldDB" id="A0AA86RL20"/>
<name>A0AA86RL20_9EUKA</name>
<comment type="subunit">
    <text evidence="18">Homodimer. Interacts with lysosomal protein GLMP (via lumenal domain); the interaction starts while both proteins are still in the endoplasmic reticulum and is required for stabilization of MFSD1 in lysosomes but has no direct effect on its targeting to lysosomes or transporter activity.</text>
</comment>
<evidence type="ECO:0000256" key="16">
    <source>
        <dbReference type="ARBA" id="ARBA00045018"/>
    </source>
</evidence>
<reference evidence="22 24" key="2">
    <citation type="submission" date="2024-07" db="EMBL/GenBank/DDBJ databases">
        <authorList>
            <person name="Akdeniz Z."/>
        </authorList>
    </citation>
    <scope>NUCLEOTIDE SEQUENCE [LARGE SCALE GENOMIC DNA]</scope>
</reference>
<comment type="catalytic activity">
    <reaction evidence="13">
        <text>L-alanyl-L-lysine(out) = L-alanyl-L-lysine(in)</text>
        <dbReference type="Rhea" id="RHEA:79415"/>
        <dbReference type="ChEBI" id="CHEBI:192470"/>
    </reaction>
</comment>
<dbReference type="EMBL" id="CAXDID020000345">
    <property type="protein sequence ID" value="CAL6080216.1"/>
    <property type="molecule type" value="Genomic_DNA"/>
</dbReference>
<organism evidence="21">
    <name type="scientific">Hexamita inflata</name>
    <dbReference type="NCBI Taxonomy" id="28002"/>
    <lineage>
        <taxon>Eukaryota</taxon>
        <taxon>Metamonada</taxon>
        <taxon>Diplomonadida</taxon>
        <taxon>Hexamitidae</taxon>
        <taxon>Hexamitinae</taxon>
        <taxon>Hexamita</taxon>
    </lineage>
</organism>
<feature type="transmembrane region" description="Helical" evidence="19">
    <location>
        <begin position="288"/>
        <end position="307"/>
    </location>
</feature>
<evidence type="ECO:0000256" key="19">
    <source>
        <dbReference type="SAM" id="Phobius"/>
    </source>
</evidence>
<evidence type="ECO:0000256" key="8">
    <source>
        <dbReference type="ARBA" id="ARBA00044898"/>
    </source>
</evidence>
<feature type="transmembrane region" description="Helical" evidence="19">
    <location>
        <begin position="12"/>
        <end position="31"/>
    </location>
</feature>
<evidence type="ECO:0000259" key="20">
    <source>
        <dbReference type="PROSITE" id="PS50850"/>
    </source>
</evidence>
<keyword evidence="24" id="KW-1185">Reference proteome</keyword>
<evidence type="ECO:0000256" key="13">
    <source>
        <dbReference type="ARBA" id="ARBA00044919"/>
    </source>
</evidence>
<evidence type="ECO:0000256" key="2">
    <source>
        <dbReference type="ARBA" id="ARBA00044876"/>
    </source>
</evidence>
<evidence type="ECO:0000256" key="3">
    <source>
        <dbReference type="ARBA" id="ARBA00044878"/>
    </source>
</evidence>
<comment type="catalytic activity">
    <reaction evidence="5">
        <text>L-alpha-aminoacyl-L-histidine(out) = L-alpha-aminoacyl-L-histidine(in)</text>
        <dbReference type="Rhea" id="RHEA:79375"/>
        <dbReference type="ChEBI" id="CHEBI:229967"/>
    </reaction>
</comment>
<evidence type="ECO:0000256" key="1">
    <source>
        <dbReference type="ARBA" id="ARBA00004141"/>
    </source>
</evidence>
<dbReference type="GO" id="GO:0016020">
    <property type="term" value="C:membrane"/>
    <property type="evidence" value="ECO:0007669"/>
    <property type="project" value="UniProtKB-SubCell"/>
</dbReference>
<feature type="domain" description="Major facilitator superfamily (MFS) profile" evidence="20">
    <location>
        <begin position="10"/>
        <end position="407"/>
    </location>
</feature>
<dbReference type="InterPro" id="IPR011701">
    <property type="entry name" value="MFS"/>
</dbReference>
<dbReference type="PANTHER" id="PTHR23512">
    <property type="entry name" value="MAJOR FACILITATOR SUPERFAMILY DOMAIN-CONTAINING PROTEIN 1"/>
    <property type="match status" value="1"/>
</dbReference>
<evidence type="ECO:0000256" key="5">
    <source>
        <dbReference type="ARBA" id="ARBA00044884"/>
    </source>
</evidence>
<accession>A0AA86RL20</accession>
<comment type="catalytic activity">
    <reaction evidence="14">
        <text>L-lysyl-glycine(out) = L-lysyl-glycine(in)</text>
        <dbReference type="Rhea" id="RHEA:79407"/>
        <dbReference type="ChEBI" id="CHEBI:191202"/>
    </reaction>
</comment>
<comment type="caution">
    <text evidence="21">The sequence shown here is derived from an EMBL/GenBank/DDBJ whole genome shotgun (WGS) entry which is preliminary data.</text>
</comment>
<comment type="subcellular location">
    <subcellularLocation>
        <location evidence="1">Membrane</location>
        <topology evidence="1">Multi-pass membrane protein</topology>
    </subcellularLocation>
</comment>
<comment type="catalytic activity">
    <reaction evidence="7">
        <text>L-alpha-aminoacyl-L-lysine(out) = L-alpha-aminoacyl-L-lysine(in)</text>
        <dbReference type="Rhea" id="RHEA:79383"/>
        <dbReference type="ChEBI" id="CHEBI:229966"/>
    </reaction>
</comment>
<evidence type="ECO:0000256" key="4">
    <source>
        <dbReference type="ARBA" id="ARBA00044881"/>
    </source>
</evidence>
<comment type="catalytic activity">
    <reaction evidence="10">
        <text>L-lysyl-L-lysine(out) = L-lysyl-L-lysine(in)</text>
        <dbReference type="Rhea" id="RHEA:79403"/>
        <dbReference type="ChEBI" id="CHEBI:229956"/>
    </reaction>
</comment>
<comment type="catalytic activity">
    <reaction evidence="6">
        <text>L-lysyl-L-alpha-amino acid(out) = L-lysyl-L-alpha-amino acid(in)</text>
        <dbReference type="Rhea" id="RHEA:79387"/>
        <dbReference type="ChEBI" id="CHEBI:229965"/>
    </reaction>
</comment>
<gene>
    <name evidence="22" type="ORF">HINF_LOCUS22923</name>
    <name evidence="21" type="ORF">HINF_LOCUS56095</name>
    <name evidence="23" type="ORF">HINF_LOCUS59760</name>
</gene>
<feature type="transmembrane region" description="Helical" evidence="19">
    <location>
        <begin position="319"/>
        <end position="342"/>
    </location>
</feature>
<comment type="catalytic activity">
    <reaction evidence="12">
        <text>L-histidyl-L-alpha-amino acid(out) = L-histidyl-L-alpha-amino acid(in)</text>
        <dbReference type="Rhea" id="RHEA:79379"/>
        <dbReference type="ChEBI" id="CHEBI:229964"/>
    </reaction>
</comment>
<evidence type="ECO:0000313" key="21">
    <source>
        <dbReference type="EMBL" id="CAI9968450.1"/>
    </source>
</evidence>
<evidence type="ECO:0000256" key="14">
    <source>
        <dbReference type="ARBA" id="ARBA00044924"/>
    </source>
</evidence>
<dbReference type="InterPro" id="IPR052187">
    <property type="entry name" value="MFSD1"/>
</dbReference>
<evidence type="ECO:0000256" key="17">
    <source>
        <dbReference type="ARBA" id="ARBA00045709"/>
    </source>
</evidence>
<feature type="transmembrane region" description="Helical" evidence="19">
    <location>
        <begin position="78"/>
        <end position="97"/>
    </location>
</feature>
<comment type="catalytic activity">
    <reaction evidence="2">
        <text>L-lysyl-L-alanine(out) = L-lysyl-L-alanine(in)</text>
        <dbReference type="Rhea" id="RHEA:79399"/>
        <dbReference type="ChEBI" id="CHEBI:229954"/>
    </reaction>
</comment>
<evidence type="ECO:0000256" key="18">
    <source>
        <dbReference type="ARBA" id="ARBA00046376"/>
    </source>
</evidence>
<dbReference type="PROSITE" id="PS50850">
    <property type="entry name" value="MFS"/>
    <property type="match status" value="1"/>
</dbReference>
<dbReference type="Gene3D" id="1.20.1250.20">
    <property type="entry name" value="MFS general substrate transporter like domains"/>
    <property type="match status" value="2"/>
</dbReference>
<protein>
    <recommendedName>
        <fullName evidence="15">Lysosomal dipeptide transporter MFSD1</fullName>
    </recommendedName>
    <alternativeName>
        <fullName evidence="16">Major facilitator superfamily domain-containing protein 1</fullName>
    </alternativeName>
</protein>
<evidence type="ECO:0000256" key="9">
    <source>
        <dbReference type="ARBA" id="ARBA00044899"/>
    </source>
</evidence>
<dbReference type="InterPro" id="IPR036259">
    <property type="entry name" value="MFS_trans_sf"/>
</dbReference>
<reference evidence="21" key="1">
    <citation type="submission" date="2023-06" db="EMBL/GenBank/DDBJ databases">
        <authorList>
            <person name="Kurt Z."/>
        </authorList>
    </citation>
    <scope>NUCLEOTIDE SEQUENCE</scope>
</reference>
<keyword evidence="19" id="KW-0812">Transmembrane</keyword>
<feature type="transmembrane region" description="Helical" evidence="19">
    <location>
        <begin position="170"/>
        <end position="192"/>
    </location>
</feature>
<dbReference type="Proteomes" id="UP001642409">
    <property type="component" value="Unassembled WGS sequence"/>
</dbReference>
<dbReference type="InterPro" id="IPR020846">
    <property type="entry name" value="MFS_dom"/>
</dbReference>
<dbReference type="EMBL" id="CAXDID020000064">
    <property type="protein sequence ID" value="CAL6011641.1"/>
    <property type="molecule type" value="Genomic_DNA"/>
</dbReference>
<evidence type="ECO:0000256" key="7">
    <source>
        <dbReference type="ARBA" id="ARBA00044893"/>
    </source>
</evidence>
<comment type="catalytic activity">
    <reaction evidence="11">
        <text>L-arginyl-glycine(out) = L-arginyl-glycine(in)</text>
        <dbReference type="Rhea" id="RHEA:79391"/>
        <dbReference type="ChEBI" id="CHEBI:229955"/>
    </reaction>
</comment>
<sequence length="441" mass="48813">MLDITKASFRYTILFFACMLTFGSYFVFDLPSAISDELIIYLDITKDQYQLFYTAYTICNFISVCFGGYLLDKTGARVGAVVFTAFICTGQLIWGIGGQYKSYIVMIIGRAVYGIGGGCICVCQESICTHYFKGKELALAFGATLCVSRLGSVLNFFISPLICEEIGVPNTIWVSVSICFISILFVIIFCYLDKVNTDQTHSQMKAKTKKINIKDLLTFRAEFWLLVSICAVFYGCIFPFISVARSMFKTIWKLDSWTSSVCTGVVYDVALIFSIPMGKLVDHVGKRLTFLICATIMTVISNLLLLLCQPTASNKMSAIPWISMVILGFAYCFTASTLWSGVSLVVKKAQVGSAMAITTAIQMLMNSIINIIVGALTLDQNIYVFVSLAVLSALIVIALGFVDFKNYKILNNKNSVGIFKDDIVKDEEQGLLQQETNDSPK</sequence>
<evidence type="ECO:0000313" key="22">
    <source>
        <dbReference type="EMBL" id="CAL6011641.1"/>
    </source>
</evidence>
<evidence type="ECO:0000256" key="11">
    <source>
        <dbReference type="ARBA" id="ARBA00044903"/>
    </source>
</evidence>
<evidence type="ECO:0000313" key="23">
    <source>
        <dbReference type="EMBL" id="CAL6080216.1"/>
    </source>
</evidence>
<comment type="catalytic activity">
    <reaction evidence="3">
        <text>L-histidyl-glycine(out) = L-histidyl-glycine(in)</text>
        <dbReference type="Rhea" id="RHEA:79395"/>
        <dbReference type="ChEBI" id="CHEBI:229957"/>
    </reaction>
</comment>
<feature type="transmembrane region" description="Helical" evidence="19">
    <location>
        <begin position="137"/>
        <end position="158"/>
    </location>
</feature>
<keyword evidence="19" id="KW-1133">Transmembrane helix</keyword>
<dbReference type="SUPFAM" id="SSF103473">
    <property type="entry name" value="MFS general substrate transporter"/>
    <property type="match status" value="1"/>
</dbReference>
<dbReference type="Pfam" id="PF07690">
    <property type="entry name" value="MFS_1"/>
    <property type="match status" value="1"/>
</dbReference>
<evidence type="ECO:0000256" key="12">
    <source>
        <dbReference type="ARBA" id="ARBA00044912"/>
    </source>
</evidence>
<dbReference type="GO" id="GO:0022857">
    <property type="term" value="F:transmembrane transporter activity"/>
    <property type="evidence" value="ECO:0007669"/>
    <property type="project" value="InterPro"/>
</dbReference>
<comment type="catalytic activity">
    <reaction evidence="9">
        <text>L-arginyl-L-alpha-amino acid(out) = L-arginyl-L-alpha-amino acid(in)</text>
        <dbReference type="Rhea" id="RHEA:79371"/>
        <dbReference type="ChEBI" id="CHEBI:84315"/>
    </reaction>
</comment>
<feature type="transmembrane region" description="Helical" evidence="19">
    <location>
        <begin position="223"/>
        <end position="244"/>
    </location>
</feature>
<evidence type="ECO:0000256" key="6">
    <source>
        <dbReference type="ARBA" id="ARBA00044891"/>
    </source>
</evidence>
<feature type="transmembrane region" description="Helical" evidence="19">
    <location>
        <begin position="51"/>
        <end position="71"/>
    </location>
</feature>